<dbReference type="EMBL" id="VTEZ01000007">
    <property type="protein sequence ID" value="TYS82622.1"/>
    <property type="molecule type" value="Genomic_DNA"/>
</dbReference>
<dbReference type="RefSeq" id="WP_148970620.1">
    <property type="nucleotide sequence ID" value="NZ_JBNIKW010000008.1"/>
</dbReference>
<protein>
    <submittedName>
        <fullName evidence="2">DinB family protein</fullName>
    </submittedName>
</protein>
<dbReference type="Proteomes" id="UP000324269">
    <property type="component" value="Unassembled WGS sequence"/>
</dbReference>
<dbReference type="OrthoDB" id="4295522at2"/>
<dbReference type="InterPro" id="IPR034660">
    <property type="entry name" value="DinB/YfiT-like"/>
</dbReference>
<evidence type="ECO:0000259" key="1">
    <source>
        <dbReference type="Pfam" id="PF12867"/>
    </source>
</evidence>
<evidence type="ECO:0000313" key="3">
    <source>
        <dbReference type="Proteomes" id="UP000324269"/>
    </source>
</evidence>
<dbReference type="SUPFAM" id="SSF109854">
    <property type="entry name" value="DinB/YfiT-like putative metalloenzymes"/>
    <property type="match status" value="1"/>
</dbReference>
<dbReference type="InterPro" id="IPR024775">
    <property type="entry name" value="DinB-like"/>
</dbReference>
<organism evidence="2 3">
    <name type="scientific">Rossellomorea aquimaris</name>
    <dbReference type="NCBI Taxonomy" id="189382"/>
    <lineage>
        <taxon>Bacteria</taxon>
        <taxon>Bacillati</taxon>
        <taxon>Bacillota</taxon>
        <taxon>Bacilli</taxon>
        <taxon>Bacillales</taxon>
        <taxon>Bacillaceae</taxon>
        <taxon>Rossellomorea</taxon>
    </lineage>
</organism>
<name>A0A5D4TKF4_9BACI</name>
<sequence>MMQEQMLFQQMEFIRLRTLAALDATTEQQADEVPPGFRNSIRWNLGHILLSQENLLFSFAGENDRKTLPPEYGELFGFNTSPDTWNTRTPPTLKELREKLEAQPQRMKEAFSGRLDETGEKPFVLGEHTTFTTLGEVLSFANWHEGLHQGTITSIKRVQGIENLWEKVEEKIER</sequence>
<reference evidence="2 3" key="1">
    <citation type="submission" date="2019-08" db="EMBL/GenBank/DDBJ databases">
        <title>Bacillus genomes from the desert of Cuatro Cienegas, Coahuila.</title>
        <authorList>
            <person name="Olmedo-Alvarez G."/>
        </authorList>
    </citation>
    <scope>NUCLEOTIDE SEQUENCE [LARGE SCALE GENOMIC DNA]</scope>
    <source>
        <strain evidence="2 3">CH87b_3T</strain>
    </source>
</reference>
<feature type="domain" description="DinB-like" evidence="1">
    <location>
        <begin position="11"/>
        <end position="152"/>
    </location>
</feature>
<dbReference type="Pfam" id="PF12867">
    <property type="entry name" value="DinB_2"/>
    <property type="match status" value="1"/>
</dbReference>
<comment type="caution">
    <text evidence="2">The sequence shown here is derived from an EMBL/GenBank/DDBJ whole genome shotgun (WGS) entry which is preliminary data.</text>
</comment>
<dbReference type="AlphaFoldDB" id="A0A5D4TKF4"/>
<dbReference type="Gene3D" id="1.20.120.450">
    <property type="entry name" value="dinb family like domain"/>
    <property type="match status" value="1"/>
</dbReference>
<accession>A0A5D4TKF4</accession>
<gene>
    <name evidence="2" type="ORF">FZC85_19295</name>
</gene>
<proteinExistence type="predicted"/>
<evidence type="ECO:0000313" key="2">
    <source>
        <dbReference type="EMBL" id="TYS82622.1"/>
    </source>
</evidence>